<dbReference type="PANTHER" id="PTHR37249:SF3">
    <property type="entry name" value="OS03G0206201 PROTEIN"/>
    <property type="match status" value="1"/>
</dbReference>
<feature type="region of interest" description="Disordered" evidence="1">
    <location>
        <begin position="106"/>
        <end position="126"/>
    </location>
</feature>
<keyword evidence="4" id="KW-1185">Reference proteome</keyword>
<sequence>MMMKRVSWLRWVLFMFIAITNINSSHCLSFPGIVLLGHKGSSIAILTHNRKVLEKIYTPSNAIAKRKGETNENVNLEDYSPIDPVPTSKAAIKSAPIQHGTPFMPYIPKPPVSPAPPKKGASPAPA</sequence>
<protein>
    <submittedName>
        <fullName evidence="3">Uncharacterized protein</fullName>
    </submittedName>
</protein>
<feature type="compositionally biased region" description="Pro residues" evidence="1">
    <location>
        <begin position="106"/>
        <end position="117"/>
    </location>
</feature>
<evidence type="ECO:0000313" key="3">
    <source>
        <dbReference type="EMBL" id="KAI3903256.1"/>
    </source>
</evidence>
<dbReference type="Proteomes" id="UP001202328">
    <property type="component" value="Unassembled WGS sequence"/>
</dbReference>
<accession>A0AAD4XD63</accession>
<dbReference type="EMBL" id="JAJJMB010011222">
    <property type="protein sequence ID" value="KAI3903256.1"/>
    <property type="molecule type" value="Genomic_DNA"/>
</dbReference>
<name>A0AAD4XD63_9MAGN</name>
<evidence type="ECO:0000256" key="2">
    <source>
        <dbReference type="SAM" id="SignalP"/>
    </source>
</evidence>
<comment type="caution">
    <text evidence="3">The sequence shown here is derived from an EMBL/GenBank/DDBJ whole genome shotgun (WGS) entry which is preliminary data.</text>
</comment>
<dbReference type="PANTHER" id="PTHR37249">
    <property type="entry name" value="OS03G0206201 PROTEIN"/>
    <property type="match status" value="1"/>
</dbReference>
<feature type="signal peptide" evidence="2">
    <location>
        <begin position="1"/>
        <end position="27"/>
    </location>
</feature>
<feature type="chain" id="PRO_5042048159" evidence="2">
    <location>
        <begin position="28"/>
        <end position="126"/>
    </location>
</feature>
<proteinExistence type="predicted"/>
<organism evidence="3 4">
    <name type="scientific">Papaver atlanticum</name>
    <dbReference type="NCBI Taxonomy" id="357466"/>
    <lineage>
        <taxon>Eukaryota</taxon>
        <taxon>Viridiplantae</taxon>
        <taxon>Streptophyta</taxon>
        <taxon>Embryophyta</taxon>
        <taxon>Tracheophyta</taxon>
        <taxon>Spermatophyta</taxon>
        <taxon>Magnoliopsida</taxon>
        <taxon>Ranunculales</taxon>
        <taxon>Papaveraceae</taxon>
        <taxon>Papaveroideae</taxon>
        <taxon>Papaver</taxon>
    </lineage>
</organism>
<keyword evidence="2" id="KW-0732">Signal</keyword>
<reference evidence="3" key="1">
    <citation type="submission" date="2022-04" db="EMBL/GenBank/DDBJ databases">
        <title>A functionally conserved STORR gene fusion in Papaver species that diverged 16.8 million years ago.</title>
        <authorList>
            <person name="Catania T."/>
        </authorList>
    </citation>
    <scope>NUCLEOTIDE SEQUENCE</scope>
    <source>
        <strain evidence="3">S-188037</strain>
    </source>
</reference>
<dbReference type="AlphaFoldDB" id="A0AAD4XD63"/>
<gene>
    <name evidence="3" type="ORF">MKW98_031910</name>
</gene>
<evidence type="ECO:0000313" key="4">
    <source>
        <dbReference type="Proteomes" id="UP001202328"/>
    </source>
</evidence>
<evidence type="ECO:0000256" key="1">
    <source>
        <dbReference type="SAM" id="MobiDB-lite"/>
    </source>
</evidence>